<organism evidence="4 5">
    <name type="scientific">Thelohanellus kitauei</name>
    <name type="common">Myxosporean</name>
    <dbReference type="NCBI Taxonomy" id="669202"/>
    <lineage>
        <taxon>Eukaryota</taxon>
        <taxon>Metazoa</taxon>
        <taxon>Cnidaria</taxon>
        <taxon>Myxozoa</taxon>
        <taxon>Myxosporea</taxon>
        <taxon>Bivalvulida</taxon>
        <taxon>Platysporina</taxon>
        <taxon>Myxobolidae</taxon>
        <taxon>Thelohanellus</taxon>
    </lineage>
</organism>
<dbReference type="EMBL" id="JWZT01004623">
    <property type="protein sequence ID" value="KII63696.1"/>
    <property type="molecule type" value="Genomic_DNA"/>
</dbReference>
<name>A0A0C2MPY7_THEKT</name>
<evidence type="ECO:0000256" key="2">
    <source>
        <dbReference type="SAM" id="SignalP"/>
    </source>
</evidence>
<dbReference type="OMA" id="HENEEWF"/>
<feature type="chain" id="PRO_5002152267" description="Apextrin C-terminal domain-containing protein" evidence="2">
    <location>
        <begin position="21"/>
        <end position="292"/>
    </location>
</feature>
<accession>A0A0C2MPY7</accession>
<dbReference type="AlphaFoldDB" id="A0A0C2MPY7"/>
<dbReference type="Pfam" id="PF16977">
    <property type="entry name" value="ApeC"/>
    <property type="match status" value="1"/>
</dbReference>
<gene>
    <name evidence="4" type="ORF">RF11_06234</name>
</gene>
<protein>
    <recommendedName>
        <fullName evidence="3">Apextrin C-terminal domain-containing protein</fullName>
    </recommendedName>
</protein>
<dbReference type="PANTHER" id="PTHR19324">
    <property type="entry name" value="PERFORIN-LIKE PROTEIN 1"/>
    <property type="match status" value="1"/>
</dbReference>
<keyword evidence="5" id="KW-1185">Reference proteome</keyword>
<feature type="transmembrane region" description="Helical" evidence="1">
    <location>
        <begin position="259"/>
        <end position="282"/>
    </location>
</feature>
<keyword evidence="1" id="KW-1133">Transmembrane helix</keyword>
<feature type="domain" description="Apextrin C-terminal" evidence="3">
    <location>
        <begin position="28"/>
        <end position="231"/>
    </location>
</feature>
<evidence type="ECO:0000259" key="3">
    <source>
        <dbReference type="Pfam" id="PF16977"/>
    </source>
</evidence>
<dbReference type="InterPro" id="IPR031569">
    <property type="entry name" value="ApeC"/>
</dbReference>
<evidence type="ECO:0000313" key="4">
    <source>
        <dbReference type="EMBL" id="KII63696.1"/>
    </source>
</evidence>
<sequence length="292" mass="32885">MIHFLFILITSVLKIWRVAGDSESSSFWPDGPFGLPEPVSGCPKGGKWLRGSVYQNTEDEMNTNSHSVEYHLKGRFDDQGIEMRFCIKPGEGTAAANWPKGSYCILKYETCPQNFEEGEVFWQDEKSTSQIPNLKEGIVPDGIYNLTSTLIKFCCMDSGNSSQPILLPTEDSFYLFPMRNECQQVKNMDVFQEWIHFDDDDEGNTDYTSGRVPFGVNPQEDYNVNLILCYYTESIKVSPQEGISMKQEPSTNNTSKTSFPILGISLTASFVVLAAISVFVLIKLNLLKPLMN</sequence>
<dbReference type="OrthoDB" id="5954510at2759"/>
<comment type="caution">
    <text evidence="4">The sequence shown here is derived from an EMBL/GenBank/DDBJ whole genome shotgun (WGS) entry which is preliminary data.</text>
</comment>
<proteinExistence type="predicted"/>
<dbReference type="PANTHER" id="PTHR19324:SF33">
    <property type="entry name" value="MUCIN-5AC"/>
    <property type="match status" value="1"/>
</dbReference>
<keyword evidence="1" id="KW-0812">Transmembrane</keyword>
<feature type="signal peptide" evidence="2">
    <location>
        <begin position="1"/>
        <end position="20"/>
    </location>
</feature>
<keyword evidence="1" id="KW-0472">Membrane</keyword>
<evidence type="ECO:0000256" key="1">
    <source>
        <dbReference type="SAM" id="Phobius"/>
    </source>
</evidence>
<evidence type="ECO:0000313" key="5">
    <source>
        <dbReference type="Proteomes" id="UP000031668"/>
    </source>
</evidence>
<reference evidence="4 5" key="1">
    <citation type="journal article" date="2014" name="Genome Biol. Evol.">
        <title>The genome of the myxosporean Thelohanellus kitauei shows adaptations to nutrient acquisition within its fish host.</title>
        <authorList>
            <person name="Yang Y."/>
            <person name="Xiong J."/>
            <person name="Zhou Z."/>
            <person name="Huo F."/>
            <person name="Miao W."/>
            <person name="Ran C."/>
            <person name="Liu Y."/>
            <person name="Zhang J."/>
            <person name="Feng J."/>
            <person name="Wang M."/>
            <person name="Wang M."/>
            <person name="Wang L."/>
            <person name="Yao B."/>
        </authorList>
    </citation>
    <scope>NUCLEOTIDE SEQUENCE [LARGE SCALE GENOMIC DNA]</scope>
    <source>
        <strain evidence="4">Wuqing</strain>
    </source>
</reference>
<keyword evidence="2" id="KW-0732">Signal</keyword>
<dbReference type="Proteomes" id="UP000031668">
    <property type="component" value="Unassembled WGS sequence"/>
</dbReference>